<evidence type="ECO:0000259" key="13">
    <source>
        <dbReference type="PROSITE" id="PS51194"/>
    </source>
</evidence>
<keyword evidence="6" id="KW-0509">mRNA transport</keyword>
<keyword evidence="8" id="KW-0539">Nucleus</keyword>
<feature type="domain" description="Helicase ATP-binding" evidence="12">
    <location>
        <begin position="102"/>
        <end position="283"/>
    </location>
</feature>
<keyword evidence="5" id="KW-0347">Helicase</keyword>
<dbReference type="InterPro" id="IPR027417">
    <property type="entry name" value="P-loop_NTPase"/>
</dbReference>
<dbReference type="SUPFAM" id="SSF52540">
    <property type="entry name" value="P-loop containing nucleoside triphosphate hydrolases"/>
    <property type="match status" value="1"/>
</dbReference>
<proteinExistence type="inferred from homology"/>
<dbReference type="GO" id="GO:0005524">
    <property type="term" value="F:ATP binding"/>
    <property type="evidence" value="ECO:0007669"/>
    <property type="project" value="UniProtKB-KW"/>
</dbReference>
<dbReference type="Gene3D" id="3.40.50.300">
    <property type="entry name" value="P-loop containing nucleotide triphosphate hydrolases"/>
    <property type="match status" value="2"/>
</dbReference>
<dbReference type="InterPro" id="IPR014001">
    <property type="entry name" value="Helicase_ATP-bd"/>
</dbReference>
<gene>
    <name evidence="15" type="ORF">AMAG_12481</name>
</gene>
<dbReference type="InterPro" id="IPR011545">
    <property type="entry name" value="DEAD/DEAH_box_helicase_dom"/>
</dbReference>
<protein>
    <recommendedName>
        <fullName evidence="2">RNA helicase</fullName>
        <ecNumber evidence="2">3.6.4.13</ecNumber>
    </recommendedName>
</protein>
<dbReference type="GO" id="GO:0003676">
    <property type="term" value="F:nucleic acid binding"/>
    <property type="evidence" value="ECO:0007669"/>
    <property type="project" value="InterPro"/>
</dbReference>
<dbReference type="CDD" id="cd18787">
    <property type="entry name" value="SF2_C_DEAD"/>
    <property type="match status" value="1"/>
</dbReference>
<evidence type="ECO:0000256" key="1">
    <source>
        <dbReference type="ARBA" id="ARBA00004123"/>
    </source>
</evidence>
<comment type="subcellular location">
    <subcellularLocation>
        <location evidence="1">Nucleus</location>
    </subcellularLocation>
</comment>
<accession>A0A0L0SZ33</accession>
<dbReference type="VEuPathDB" id="FungiDB:AMAG_12481"/>
<dbReference type="AlphaFoldDB" id="A0A0L0SZ33"/>
<evidence type="ECO:0000256" key="10">
    <source>
        <dbReference type="ARBA" id="ARBA00047984"/>
    </source>
</evidence>
<reference evidence="16" key="2">
    <citation type="submission" date="2009-11" db="EMBL/GenBank/DDBJ databases">
        <title>The Genome Sequence of Allomyces macrogynus strain ATCC 38327.</title>
        <authorList>
            <consortium name="The Broad Institute Genome Sequencing Platform"/>
            <person name="Russ C."/>
            <person name="Cuomo C."/>
            <person name="Shea T."/>
            <person name="Young S.K."/>
            <person name="Zeng Q."/>
            <person name="Koehrsen M."/>
            <person name="Haas B."/>
            <person name="Borodovsky M."/>
            <person name="Guigo R."/>
            <person name="Alvarado L."/>
            <person name="Berlin A."/>
            <person name="Borenstein D."/>
            <person name="Chen Z."/>
            <person name="Engels R."/>
            <person name="Freedman E."/>
            <person name="Gellesch M."/>
            <person name="Goldberg J."/>
            <person name="Griggs A."/>
            <person name="Gujja S."/>
            <person name="Heiman D."/>
            <person name="Hepburn T."/>
            <person name="Howarth C."/>
            <person name="Jen D."/>
            <person name="Larson L."/>
            <person name="Lewis B."/>
            <person name="Mehta T."/>
            <person name="Park D."/>
            <person name="Pearson M."/>
            <person name="Roberts A."/>
            <person name="Saif S."/>
            <person name="Shenoy N."/>
            <person name="Sisk P."/>
            <person name="Stolte C."/>
            <person name="Sykes S."/>
            <person name="Walk T."/>
            <person name="White J."/>
            <person name="Yandava C."/>
            <person name="Burger G."/>
            <person name="Gray M.W."/>
            <person name="Holland P.W.H."/>
            <person name="King N."/>
            <person name="Lang F.B.F."/>
            <person name="Roger A.J."/>
            <person name="Ruiz-Trillo I."/>
            <person name="Lander E."/>
            <person name="Nusbaum C."/>
        </authorList>
    </citation>
    <scope>NUCLEOTIDE SEQUENCE [LARGE SCALE GENOMIC DNA]</scope>
    <source>
        <strain evidence="16">ATCC 38327</strain>
    </source>
</reference>
<dbReference type="Proteomes" id="UP000054350">
    <property type="component" value="Unassembled WGS sequence"/>
</dbReference>
<dbReference type="PROSITE" id="PS51194">
    <property type="entry name" value="HELICASE_CTER"/>
    <property type="match status" value="1"/>
</dbReference>
<evidence type="ECO:0000256" key="6">
    <source>
        <dbReference type="ARBA" id="ARBA00022816"/>
    </source>
</evidence>
<feature type="short sequence motif" description="Q motif" evidence="11">
    <location>
        <begin position="71"/>
        <end position="99"/>
    </location>
</feature>
<dbReference type="OrthoDB" id="10265785at2759"/>
<keyword evidence="16" id="KW-1185">Reference proteome</keyword>
<dbReference type="EC" id="3.6.4.13" evidence="2"/>
<evidence type="ECO:0000256" key="11">
    <source>
        <dbReference type="PROSITE-ProRule" id="PRU00552"/>
    </source>
</evidence>
<evidence type="ECO:0000313" key="16">
    <source>
        <dbReference type="Proteomes" id="UP000054350"/>
    </source>
</evidence>
<evidence type="ECO:0000256" key="3">
    <source>
        <dbReference type="ARBA" id="ARBA00022741"/>
    </source>
</evidence>
<dbReference type="PROSITE" id="PS51192">
    <property type="entry name" value="HELICASE_ATP_BIND_1"/>
    <property type="match status" value="1"/>
</dbReference>
<evidence type="ECO:0000256" key="9">
    <source>
        <dbReference type="ARBA" id="ARBA00038213"/>
    </source>
</evidence>
<reference evidence="15 16" key="1">
    <citation type="submission" date="2009-11" db="EMBL/GenBank/DDBJ databases">
        <title>Annotation of Allomyces macrogynus ATCC 38327.</title>
        <authorList>
            <consortium name="The Broad Institute Genome Sequencing Platform"/>
            <person name="Russ C."/>
            <person name="Cuomo C."/>
            <person name="Burger G."/>
            <person name="Gray M.W."/>
            <person name="Holland P.W.H."/>
            <person name="King N."/>
            <person name="Lang F.B.F."/>
            <person name="Roger A.J."/>
            <person name="Ruiz-Trillo I."/>
            <person name="Young S.K."/>
            <person name="Zeng Q."/>
            <person name="Gargeya S."/>
            <person name="Fitzgerald M."/>
            <person name="Haas B."/>
            <person name="Abouelleil A."/>
            <person name="Alvarado L."/>
            <person name="Arachchi H.M."/>
            <person name="Berlin A."/>
            <person name="Chapman S.B."/>
            <person name="Gearin G."/>
            <person name="Goldberg J."/>
            <person name="Griggs A."/>
            <person name="Gujja S."/>
            <person name="Hansen M."/>
            <person name="Heiman D."/>
            <person name="Howarth C."/>
            <person name="Larimer J."/>
            <person name="Lui A."/>
            <person name="MacDonald P.J.P."/>
            <person name="McCowen C."/>
            <person name="Montmayeur A."/>
            <person name="Murphy C."/>
            <person name="Neiman D."/>
            <person name="Pearson M."/>
            <person name="Priest M."/>
            <person name="Roberts A."/>
            <person name="Saif S."/>
            <person name="Shea T."/>
            <person name="Sisk P."/>
            <person name="Stolte C."/>
            <person name="Sykes S."/>
            <person name="Wortman J."/>
            <person name="Nusbaum C."/>
            <person name="Birren B."/>
        </authorList>
    </citation>
    <scope>NUCLEOTIDE SEQUENCE [LARGE SCALE GENOMIC DNA]</scope>
    <source>
        <strain evidence="15 16">ATCC 38327</strain>
    </source>
</reference>
<evidence type="ECO:0000256" key="8">
    <source>
        <dbReference type="ARBA" id="ARBA00023242"/>
    </source>
</evidence>
<dbReference type="CDD" id="cd17950">
    <property type="entry name" value="DEADc_DDX39"/>
    <property type="match status" value="1"/>
</dbReference>
<dbReference type="GO" id="GO:0003724">
    <property type="term" value="F:RNA helicase activity"/>
    <property type="evidence" value="ECO:0007669"/>
    <property type="project" value="UniProtKB-EC"/>
</dbReference>
<dbReference type="GO" id="GO:0051028">
    <property type="term" value="P:mRNA transport"/>
    <property type="evidence" value="ECO:0007669"/>
    <property type="project" value="UniProtKB-KW"/>
</dbReference>
<dbReference type="SMART" id="SM00490">
    <property type="entry name" value="HELICc"/>
    <property type="match status" value="1"/>
</dbReference>
<evidence type="ECO:0000313" key="15">
    <source>
        <dbReference type="EMBL" id="KNE67757.1"/>
    </source>
</evidence>
<comment type="catalytic activity">
    <reaction evidence="10">
        <text>ATP + H2O = ADP + phosphate + H(+)</text>
        <dbReference type="Rhea" id="RHEA:13065"/>
        <dbReference type="ChEBI" id="CHEBI:15377"/>
        <dbReference type="ChEBI" id="CHEBI:15378"/>
        <dbReference type="ChEBI" id="CHEBI:30616"/>
        <dbReference type="ChEBI" id="CHEBI:43474"/>
        <dbReference type="ChEBI" id="CHEBI:456216"/>
        <dbReference type="EC" id="3.6.4.13"/>
    </reaction>
</comment>
<comment type="similarity">
    <text evidence="9">Belongs to the DEAD box helicase family. DECD subfamily.</text>
</comment>
<dbReference type="GO" id="GO:0016787">
    <property type="term" value="F:hydrolase activity"/>
    <property type="evidence" value="ECO:0007669"/>
    <property type="project" value="UniProtKB-KW"/>
</dbReference>
<sequence length="480" mass="52470">MAANLSKHDDPDLLDYEDDEVEVAHPNLTASVAAPVAPVAASGAAAVADAADGAAPGGKDAKGSYVGIHATSFRDFLLKPELLRAITDCGFEHPSEVQQETISQAIFGTDILCQAKSGMGKTAVFVLSTLQQLDFTAAAASSDPAASVRVIVLCHTRELAFQIKNEYVRFSKYMTGAKIEAVFGGTRYDEDVSRLHSQRPQILVATPGRLKALVRDSKISLRNVKHFVLDECDKLLEAVDMRADVQQIFRATPHQKQVMMFSATLTPEVKAVCKRFMVSPLEIYVDNEAKLTLHGLKQYYATLAEAEKNRQLTKLLDDIDFNQCCVFVKTTMRAEALAKLLEGLHFPVVAVHSHMKQEERLKRYQGFKNMEKRILVATDVMGRGIDIERVNLVINYDMADSRASYLHRVGRAGRFGTKGLAVTFIASKEDTDVLNDVQKNFEVTIEPLPETIDKALYMNNVAAPAPAAAAAAAVTAPATA</sequence>
<keyword evidence="4" id="KW-0378">Hydrolase</keyword>
<dbReference type="EMBL" id="GG745354">
    <property type="protein sequence ID" value="KNE67757.1"/>
    <property type="molecule type" value="Genomic_DNA"/>
</dbReference>
<keyword evidence="3" id="KW-0547">Nucleotide-binding</keyword>
<dbReference type="Pfam" id="PF00271">
    <property type="entry name" value="Helicase_C"/>
    <property type="match status" value="1"/>
</dbReference>
<dbReference type="PROSITE" id="PS51195">
    <property type="entry name" value="Q_MOTIF"/>
    <property type="match status" value="1"/>
</dbReference>
<organism evidence="15 16">
    <name type="scientific">Allomyces macrogynus (strain ATCC 38327)</name>
    <name type="common">Allomyces javanicus var. macrogynus</name>
    <dbReference type="NCBI Taxonomy" id="578462"/>
    <lineage>
        <taxon>Eukaryota</taxon>
        <taxon>Fungi</taxon>
        <taxon>Fungi incertae sedis</taxon>
        <taxon>Blastocladiomycota</taxon>
        <taxon>Blastocladiomycetes</taxon>
        <taxon>Blastocladiales</taxon>
        <taxon>Blastocladiaceae</taxon>
        <taxon>Allomyces</taxon>
    </lineage>
</organism>
<dbReference type="SMART" id="SM00487">
    <property type="entry name" value="DEXDc"/>
    <property type="match status" value="1"/>
</dbReference>
<evidence type="ECO:0000256" key="7">
    <source>
        <dbReference type="ARBA" id="ARBA00022840"/>
    </source>
</evidence>
<dbReference type="Pfam" id="PF00270">
    <property type="entry name" value="DEAD"/>
    <property type="match status" value="1"/>
</dbReference>
<dbReference type="STRING" id="578462.A0A0L0SZ33"/>
<dbReference type="GO" id="GO:0005634">
    <property type="term" value="C:nucleus"/>
    <property type="evidence" value="ECO:0007669"/>
    <property type="project" value="UniProtKB-SubCell"/>
</dbReference>
<keyword evidence="7" id="KW-0067">ATP-binding</keyword>
<evidence type="ECO:0000256" key="4">
    <source>
        <dbReference type="ARBA" id="ARBA00022801"/>
    </source>
</evidence>
<evidence type="ECO:0000259" key="12">
    <source>
        <dbReference type="PROSITE" id="PS51192"/>
    </source>
</evidence>
<keyword evidence="6" id="KW-0813">Transport</keyword>
<feature type="domain" description="DEAD-box RNA helicase Q" evidence="14">
    <location>
        <begin position="71"/>
        <end position="99"/>
    </location>
</feature>
<feature type="domain" description="Helicase C-terminal" evidence="13">
    <location>
        <begin position="311"/>
        <end position="456"/>
    </location>
</feature>
<dbReference type="InterPro" id="IPR014014">
    <property type="entry name" value="RNA_helicase_DEAD_Q_motif"/>
</dbReference>
<name>A0A0L0SZ33_ALLM3</name>
<evidence type="ECO:0000256" key="5">
    <source>
        <dbReference type="ARBA" id="ARBA00022806"/>
    </source>
</evidence>
<dbReference type="FunFam" id="3.40.50.300:FF:000111">
    <property type="entry name" value="DEAD-box ATP-dependent RNA helicase"/>
    <property type="match status" value="1"/>
</dbReference>
<evidence type="ECO:0000259" key="14">
    <source>
        <dbReference type="PROSITE" id="PS51195"/>
    </source>
</evidence>
<dbReference type="OMA" id="YAHVEPK"/>
<dbReference type="InterPro" id="IPR001650">
    <property type="entry name" value="Helicase_C-like"/>
</dbReference>
<evidence type="ECO:0000256" key="2">
    <source>
        <dbReference type="ARBA" id="ARBA00012552"/>
    </source>
</evidence>
<dbReference type="PANTHER" id="PTHR47958">
    <property type="entry name" value="ATP-DEPENDENT RNA HELICASE DBP3"/>
    <property type="match status" value="1"/>
</dbReference>
<dbReference type="eggNOG" id="KOG0329">
    <property type="taxonomic scope" value="Eukaryota"/>
</dbReference>